<accession>A0A1M5Q8G9</accession>
<keyword evidence="1" id="KW-0812">Transmembrane</keyword>
<name>A0A1M5Q8G9_9BACI</name>
<dbReference type="EMBL" id="FQXD01000004">
    <property type="protein sequence ID" value="SHH10302.1"/>
    <property type="molecule type" value="Genomic_DNA"/>
</dbReference>
<keyword evidence="1" id="KW-1133">Transmembrane helix</keyword>
<evidence type="ECO:0000256" key="1">
    <source>
        <dbReference type="SAM" id="Phobius"/>
    </source>
</evidence>
<organism evidence="2 3">
    <name type="scientific">Virgibacillus chiguensis</name>
    <dbReference type="NCBI Taxonomy" id="411959"/>
    <lineage>
        <taxon>Bacteria</taxon>
        <taxon>Bacillati</taxon>
        <taxon>Bacillota</taxon>
        <taxon>Bacilli</taxon>
        <taxon>Bacillales</taxon>
        <taxon>Bacillaceae</taxon>
        <taxon>Virgibacillus</taxon>
    </lineage>
</organism>
<feature type="transmembrane region" description="Helical" evidence="1">
    <location>
        <begin position="23"/>
        <end position="41"/>
    </location>
</feature>
<sequence>MPQQRQEEENIEVWEDLVHIKDLVIAIIISTITTLGAYIIAPNDPPKPLIFGLVGAVGGFIISSLLIKPKRNFRYMDEEEE</sequence>
<evidence type="ECO:0000313" key="3">
    <source>
        <dbReference type="Proteomes" id="UP000184079"/>
    </source>
</evidence>
<gene>
    <name evidence="2" type="ORF">SAMN05421807_10417</name>
</gene>
<reference evidence="3" key="1">
    <citation type="submission" date="2016-11" db="EMBL/GenBank/DDBJ databases">
        <authorList>
            <person name="Varghese N."/>
            <person name="Submissions S."/>
        </authorList>
    </citation>
    <scope>NUCLEOTIDE SEQUENCE [LARGE SCALE GENOMIC DNA]</scope>
    <source>
        <strain evidence="3">CGMCC 1.6496</strain>
    </source>
</reference>
<protein>
    <recommendedName>
        <fullName evidence="4">Heme ABC transporter</fullName>
    </recommendedName>
</protein>
<feature type="transmembrane region" description="Helical" evidence="1">
    <location>
        <begin position="47"/>
        <end position="67"/>
    </location>
</feature>
<dbReference type="OrthoDB" id="1924966at2"/>
<keyword evidence="3" id="KW-1185">Reference proteome</keyword>
<keyword evidence="1" id="KW-0472">Membrane</keyword>
<evidence type="ECO:0008006" key="4">
    <source>
        <dbReference type="Google" id="ProtNLM"/>
    </source>
</evidence>
<dbReference type="RefSeq" id="WP_073006259.1">
    <property type="nucleotide sequence ID" value="NZ_FQXD01000004.1"/>
</dbReference>
<dbReference type="Proteomes" id="UP000184079">
    <property type="component" value="Unassembled WGS sequence"/>
</dbReference>
<dbReference type="AlphaFoldDB" id="A0A1M5Q8G9"/>
<proteinExistence type="predicted"/>
<evidence type="ECO:0000313" key="2">
    <source>
        <dbReference type="EMBL" id="SHH10302.1"/>
    </source>
</evidence>